<gene>
    <name evidence="3" type="ORF">SAMN05661099_3487</name>
</gene>
<protein>
    <recommendedName>
        <fullName evidence="2">ThuA-like domain-containing protein</fullName>
    </recommendedName>
</protein>
<reference evidence="4" key="1">
    <citation type="submission" date="2017-02" db="EMBL/GenBank/DDBJ databases">
        <authorList>
            <person name="Varghese N."/>
            <person name="Submissions S."/>
        </authorList>
    </citation>
    <scope>NUCLEOTIDE SEQUENCE [LARGE SCALE GENOMIC DNA]</scope>
    <source>
        <strain evidence="4">DSM 22385</strain>
    </source>
</reference>
<dbReference type="Proteomes" id="UP000189981">
    <property type="component" value="Unassembled WGS sequence"/>
</dbReference>
<dbReference type="PANTHER" id="PTHR40469">
    <property type="entry name" value="SECRETED GLYCOSYL HYDROLASE"/>
    <property type="match status" value="1"/>
</dbReference>
<dbReference type="STRING" id="572036.SAMN05661099_3487"/>
<evidence type="ECO:0000256" key="1">
    <source>
        <dbReference type="SAM" id="SignalP"/>
    </source>
</evidence>
<name>A0A1T5F7M2_9SPHI</name>
<keyword evidence="1" id="KW-0732">Signal</keyword>
<evidence type="ECO:0000313" key="4">
    <source>
        <dbReference type="Proteomes" id="UP000189981"/>
    </source>
</evidence>
<keyword evidence="4" id="KW-1185">Reference proteome</keyword>
<dbReference type="Gene3D" id="3.40.50.880">
    <property type="match status" value="1"/>
</dbReference>
<dbReference type="EMBL" id="FUYR01000006">
    <property type="protein sequence ID" value="SKB92166.1"/>
    <property type="molecule type" value="Genomic_DNA"/>
</dbReference>
<evidence type="ECO:0000259" key="2">
    <source>
        <dbReference type="Pfam" id="PF06283"/>
    </source>
</evidence>
<dbReference type="Pfam" id="PF06283">
    <property type="entry name" value="ThuA"/>
    <property type="match status" value="1"/>
</dbReference>
<evidence type="ECO:0000313" key="3">
    <source>
        <dbReference type="EMBL" id="SKB92166.1"/>
    </source>
</evidence>
<sequence length="254" mass="28866">MKIRALFISTLLSVLTLAAMAQKPKFRVLVVASDAKDHVKMITAARPFFMNLGKENEFAVDFTDDSSIINDLNLSRYQVFVMLHLAPFDMKPEEQAALQRFIEQGKGWVGIHAAGLTGQTFGNARVQPYWQWFEDFMGGITYSPHPAFQKGRLIIEDRKHPATKGMPPTIEISDEWYEWSKSPRANVRVLAVADESSYKQTIVMGDHPLIWTNEKYPKTIYIGVGHDPSVLENKDYVALLKNSILWGASKKKKY</sequence>
<dbReference type="InterPro" id="IPR029062">
    <property type="entry name" value="Class_I_gatase-like"/>
</dbReference>
<dbReference type="InterPro" id="IPR029010">
    <property type="entry name" value="ThuA-like"/>
</dbReference>
<dbReference type="AlphaFoldDB" id="A0A1T5F7M2"/>
<organism evidence="3 4">
    <name type="scientific">Daejeonella lutea</name>
    <dbReference type="NCBI Taxonomy" id="572036"/>
    <lineage>
        <taxon>Bacteria</taxon>
        <taxon>Pseudomonadati</taxon>
        <taxon>Bacteroidota</taxon>
        <taxon>Sphingobacteriia</taxon>
        <taxon>Sphingobacteriales</taxon>
        <taxon>Sphingobacteriaceae</taxon>
        <taxon>Daejeonella</taxon>
    </lineage>
</organism>
<dbReference type="SUPFAM" id="SSF52317">
    <property type="entry name" value="Class I glutamine amidotransferase-like"/>
    <property type="match status" value="1"/>
</dbReference>
<proteinExistence type="predicted"/>
<dbReference type="PANTHER" id="PTHR40469:SF2">
    <property type="entry name" value="GALACTOSE-BINDING DOMAIN-LIKE SUPERFAMILY PROTEIN"/>
    <property type="match status" value="1"/>
</dbReference>
<dbReference type="OrthoDB" id="9816308at2"/>
<feature type="chain" id="PRO_5012979016" description="ThuA-like domain-containing protein" evidence="1">
    <location>
        <begin position="22"/>
        <end position="254"/>
    </location>
</feature>
<feature type="signal peptide" evidence="1">
    <location>
        <begin position="1"/>
        <end position="21"/>
    </location>
</feature>
<accession>A0A1T5F7M2</accession>
<dbReference type="RefSeq" id="WP_079703988.1">
    <property type="nucleotide sequence ID" value="NZ_FUYR01000006.1"/>
</dbReference>
<feature type="domain" description="ThuA-like" evidence="2">
    <location>
        <begin position="27"/>
        <end position="246"/>
    </location>
</feature>